<evidence type="ECO:0000313" key="2">
    <source>
        <dbReference type="Proteomes" id="UP000020773"/>
    </source>
</evidence>
<dbReference type="AlphaFoldDB" id="A0A015XIA1"/>
<dbReference type="EMBL" id="JGDB01000017">
    <property type="protein sequence ID" value="EXY92360.1"/>
    <property type="molecule type" value="Genomic_DNA"/>
</dbReference>
<dbReference type="PANTHER" id="PTHR35810:SF1">
    <property type="entry name" value="CYTOPLASMIC PROTEIN"/>
    <property type="match status" value="1"/>
</dbReference>
<dbReference type="DNASU" id="1076350"/>
<name>A0A015XIA1_BACFG</name>
<evidence type="ECO:0008006" key="3">
    <source>
        <dbReference type="Google" id="ProtNLM"/>
    </source>
</evidence>
<dbReference type="RefSeq" id="WP_005776822.1">
    <property type="nucleotide sequence ID" value="NZ_JGDB01000017.1"/>
</dbReference>
<accession>A0A015XIA1</accession>
<comment type="caution">
    <text evidence="1">The sequence shown here is derived from an EMBL/GenBank/DDBJ whole genome shotgun (WGS) entry which is preliminary data.</text>
</comment>
<organism evidence="1 2">
    <name type="scientific">Bacteroides fragilis str. 3998T(B)3</name>
    <dbReference type="NCBI Taxonomy" id="1339316"/>
    <lineage>
        <taxon>Bacteria</taxon>
        <taxon>Pseudomonadati</taxon>
        <taxon>Bacteroidota</taxon>
        <taxon>Bacteroidia</taxon>
        <taxon>Bacteroidales</taxon>
        <taxon>Bacteroidaceae</taxon>
        <taxon>Bacteroides</taxon>
    </lineage>
</organism>
<gene>
    <name evidence="1" type="ORF">M125_0946</name>
</gene>
<dbReference type="Proteomes" id="UP000020773">
    <property type="component" value="Unassembled WGS sequence"/>
</dbReference>
<evidence type="ECO:0000313" key="1">
    <source>
        <dbReference type="EMBL" id="EXY92360.1"/>
    </source>
</evidence>
<sequence length="137" mass="16071">MENRGYITITGLENKDEQPIVSVKIENGNVWMTKHELARLFGVFVQTIDANVRSILKSRLLYDGDVTITEKQDKSIVTYYNLEAIIFLSFRINTYCTKLFREWVLNSLCEYKRLQEKKPEVLVVFHPDSNRTTISYN</sequence>
<protein>
    <recommendedName>
        <fullName evidence="3">Virulence protein</fullName>
    </recommendedName>
</protein>
<dbReference type="PANTHER" id="PTHR35810">
    <property type="entry name" value="CYTOPLASMIC PROTEIN-RELATED"/>
    <property type="match status" value="1"/>
</dbReference>
<dbReference type="PATRIC" id="fig|1339316.3.peg.922"/>
<dbReference type="GeneID" id="26161859"/>
<proteinExistence type="predicted"/>
<reference evidence="1 2" key="1">
    <citation type="submission" date="2014-02" db="EMBL/GenBank/DDBJ databases">
        <authorList>
            <person name="Sears C."/>
            <person name="Carroll K."/>
            <person name="Sack B.R."/>
            <person name="Qadri F."/>
            <person name="Myers L.L."/>
            <person name="Chung G.-T."/>
            <person name="Escheverria P."/>
            <person name="Fraser C.M."/>
            <person name="Sadzewicz L."/>
            <person name="Shefchek K.A."/>
            <person name="Tallon L."/>
            <person name="Das S.P."/>
            <person name="Daugherty S."/>
            <person name="Mongodin E.F."/>
        </authorList>
    </citation>
    <scope>NUCLEOTIDE SEQUENCE [LARGE SCALE GENOMIC DNA]</scope>
    <source>
        <strain evidence="2">3998T(B)3</strain>
    </source>
</reference>